<name>A0A1V2VTP5_9BURK</name>
<proteinExistence type="predicted"/>
<dbReference type="AlphaFoldDB" id="A0A1V2VTP5"/>
<accession>A0A1V2VTP5</accession>
<gene>
    <name evidence="1" type="ORF">A8E72_34125</name>
</gene>
<dbReference type="Proteomes" id="UP000188543">
    <property type="component" value="Unassembled WGS sequence"/>
</dbReference>
<dbReference type="RefSeq" id="WP_077176812.1">
    <property type="nucleotide sequence ID" value="NZ_MUTB01000172.1"/>
</dbReference>
<evidence type="ECO:0000313" key="2">
    <source>
        <dbReference type="Proteomes" id="UP000188543"/>
    </source>
</evidence>
<sequence length="237" mass="25334">MTAAINYLNAEKQARYDELLAGFADLDEKGMEELTKLKKELNTNKTKRGDNVAKVSTQIKDLNLTIAELFGENLAETLRTEGFTITQLFSREEISDAAHMLGLVATAGKKTATTRAPAAVRPSDANEVLLTKAPASGKGRAFAYKQGRVFEHANDAVKTPWVVQPKQFPQTLIDNGQSEAALLKIATDAGKAYFATEEGKKELALLVEVSKAAKKALDEKAAKAAPAAATAGEPATA</sequence>
<evidence type="ECO:0000313" key="1">
    <source>
        <dbReference type="EMBL" id="ONU76352.1"/>
    </source>
</evidence>
<organism evidence="1 2">
    <name type="scientific">Burkholderia cenocepacia</name>
    <dbReference type="NCBI Taxonomy" id="95486"/>
    <lineage>
        <taxon>Bacteria</taxon>
        <taxon>Pseudomonadati</taxon>
        <taxon>Pseudomonadota</taxon>
        <taxon>Betaproteobacteria</taxon>
        <taxon>Burkholderiales</taxon>
        <taxon>Burkholderiaceae</taxon>
        <taxon>Burkholderia</taxon>
        <taxon>Burkholderia cepacia complex</taxon>
    </lineage>
</organism>
<protein>
    <submittedName>
        <fullName evidence="1">Uncharacterized protein</fullName>
    </submittedName>
</protein>
<dbReference type="EMBL" id="MUTJ01000100">
    <property type="protein sequence ID" value="ONU76352.1"/>
    <property type="molecule type" value="Genomic_DNA"/>
</dbReference>
<comment type="caution">
    <text evidence="1">The sequence shown here is derived from an EMBL/GenBank/DDBJ whole genome shotgun (WGS) entry which is preliminary data.</text>
</comment>
<reference evidence="1 2" key="1">
    <citation type="submission" date="2016-08" db="EMBL/GenBank/DDBJ databases">
        <authorList>
            <person name="Seilhamer J.J."/>
        </authorList>
    </citation>
    <scope>NUCLEOTIDE SEQUENCE [LARGE SCALE GENOMIC DNA]</scope>
    <source>
        <strain evidence="1 2">VC14762</strain>
    </source>
</reference>